<gene>
    <name evidence="2" type="ORF">C7B46_18190</name>
</gene>
<comment type="caution">
    <text evidence="2">The sequence shown here is derived from an EMBL/GenBank/DDBJ whole genome shotgun (WGS) entry which is preliminary data.</text>
</comment>
<dbReference type="EMBL" id="PXYW01000084">
    <property type="protein sequence ID" value="PSR30163.1"/>
    <property type="molecule type" value="Genomic_DNA"/>
</dbReference>
<protein>
    <submittedName>
        <fullName evidence="2">Uncharacterized protein</fullName>
    </submittedName>
</protein>
<feature type="compositionally biased region" description="Low complexity" evidence="1">
    <location>
        <begin position="60"/>
        <end position="70"/>
    </location>
</feature>
<evidence type="ECO:0000313" key="3">
    <source>
        <dbReference type="Proteomes" id="UP000242972"/>
    </source>
</evidence>
<feature type="compositionally biased region" description="Basic residues" evidence="1">
    <location>
        <begin position="45"/>
        <end position="59"/>
    </location>
</feature>
<organism evidence="2 3">
    <name type="scientific">Sulfobacillus benefaciens</name>
    <dbReference type="NCBI Taxonomy" id="453960"/>
    <lineage>
        <taxon>Bacteria</taxon>
        <taxon>Bacillati</taxon>
        <taxon>Bacillota</taxon>
        <taxon>Clostridia</taxon>
        <taxon>Eubacteriales</taxon>
        <taxon>Clostridiales Family XVII. Incertae Sedis</taxon>
        <taxon>Sulfobacillus</taxon>
    </lineage>
</organism>
<evidence type="ECO:0000256" key="1">
    <source>
        <dbReference type="SAM" id="MobiDB-lite"/>
    </source>
</evidence>
<dbReference type="Proteomes" id="UP000242972">
    <property type="component" value="Unassembled WGS sequence"/>
</dbReference>
<reference evidence="2 3" key="1">
    <citation type="journal article" date="2014" name="BMC Genomics">
        <title>Comparison of environmental and isolate Sulfobacillus genomes reveals diverse carbon, sulfur, nitrogen, and hydrogen metabolisms.</title>
        <authorList>
            <person name="Justice N.B."/>
            <person name="Norman A."/>
            <person name="Brown C.T."/>
            <person name="Singh A."/>
            <person name="Thomas B.C."/>
            <person name="Banfield J.F."/>
        </authorList>
    </citation>
    <scope>NUCLEOTIDE SEQUENCE [LARGE SCALE GENOMIC DNA]</scope>
    <source>
        <strain evidence="2">AMDSBA4</strain>
    </source>
</reference>
<proteinExistence type="predicted"/>
<accession>A0A2T2X6N3</accession>
<sequence length="70" mass="7937">MRKTRKERPNPPCSSRLSDKLRHGASLPRGHWSVDPRPRVVPAQKGRHAPYRRTARRRASAAASREASDV</sequence>
<evidence type="ECO:0000313" key="2">
    <source>
        <dbReference type="EMBL" id="PSR30163.1"/>
    </source>
</evidence>
<dbReference type="AlphaFoldDB" id="A0A2T2X6N3"/>
<feature type="region of interest" description="Disordered" evidence="1">
    <location>
        <begin position="1"/>
        <end position="70"/>
    </location>
</feature>
<name>A0A2T2X6N3_9FIRM</name>